<evidence type="ECO:0000313" key="2">
    <source>
        <dbReference type="EMBL" id="RKK97107.1"/>
    </source>
</evidence>
<protein>
    <submittedName>
        <fullName evidence="2">Uncharacterized protein</fullName>
    </submittedName>
</protein>
<sequence>MPDNNDQPQESGNTAERNSPKDDSSGNPPAAGEFPVSKEEGGTPVIIDTTDGREGAWQGQE</sequence>
<gene>
    <name evidence="2" type="ORF">BFJ68_g14116</name>
</gene>
<dbReference type="VEuPathDB" id="FungiDB:FOXG_21011"/>
<evidence type="ECO:0000256" key="1">
    <source>
        <dbReference type="SAM" id="MobiDB-lite"/>
    </source>
</evidence>
<dbReference type="EMBL" id="MRCY01000114">
    <property type="protein sequence ID" value="RKK97107.1"/>
    <property type="molecule type" value="Genomic_DNA"/>
</dbReference>
<organism evidence="2 3">
    <name type="scientific">Fusarium oxysporum</name>
    <name type="common">Fusarium vascular wilt</name>
    <dbReference type="NCBI Taxonomy" id="5507"/>
    <lineage>
        <taxon>Eukaryota</taxon>
        <taxon>Fungi</taxon>
        <taxon>Dikarya</taxon>
        <taxon>Ascomycota</taxon>
        <taxon>Pezizomycotina</taxon>
        <taxon>Sordariomycetes</taxon>
        <taxon>Hypocreomycetidae</taxon>
        <taxon>Hypocreales</taxon>
        <taxon>Nectriaceae</taxon>
        <taxon>Fusarium</taxon>
        <taxon>Fusarium oxysporum species complex</taxon>
    </lineage>
</organism>
<proteinExistence type="predicted"/>
<feature type="compositionally biased region" description="Polar residues" evidence="1">
    <location>
        <begin position="1"/>
        <end position="17"/>
    </location>
</feature>
<dbReference type="Proteomes" id="UP000285860">
    <property type="component" value="Unassembled WGS sequence"/>
</dbReference>
<comment type="caution">
    <text evidence="2">The sequence shown here is derived from an EMBL/GenBank/DDBJ whole genome shotgun (WGS) entry which is preliminary data.</text>
</comment>
<reference evidence="2 3" key="1">
    <citation type="journal article" date="2018" name="Sci. Rep.">
        <title>Characterisation of pathogen-specific regions and novel effector candidates in Fusarium oxysporum f. sp. cepae.</title>
        <authorList>
            <person name="Armitage A.D."/>
            <person name="Taylor A."/>
            <person name="Sobczyk M.K."/>
            <person name="Baxter L."/>
            <person name="Greenfield B.P."/>
            <person name="Bates H.J."/>
            <person name="Wilson F."/>
            <person name="Jackson A.C."/>
            <person name="Ott S."/>
            <person name="Harrison R.J."/>
            <person name="Clarkson J.P."/>
        </authorList>
    </citation>
    <scope>NUCLEOTIDE SEQUENCE [LARGE SCALE GENOMIC DNA]</scope>
    <source>
        <strain evidence="2 3">Fo_A28</strain>
    </source>
</reference>
<name>A0A420PX87_FUSOX</name>
<accession>A0A420PX87</accession>
<evidence type="ECO:0000313" key="3">
    <source>
        <dbReference type="Proteomes" id="UP000285860"/>
    </source>
</evidence>
<dbReference type="AlphaFoldDB" id="A0A420PX87"/>
<feature type="region of interest" description="Disordered" evidence="1">
    <location>
        <begin position="1"/>
        <end position="61"/>
    </location>
</feature>